<name>A0ABX4VF48_9ENTR</name>
<protein>
    <submittedName>
        <fullName evidence="1">Uncharacterized protein</fullName>
    </submittedName>
</protein>
<accession>A0ABX4VF48</accession>
<dbReference type="Proteomes" id="UP000236063">
    <property type="component" value="Unassembled WGS sequence"/>
</dbReference>
<evidence type="ECO:0000313" key="1">
    <source>
        <dbReference type="EMBL" id="PNF66914.1"/>
    </source>
</evidence>
<sequence length="70" mass="8167">MSLWFFWLKKTRLVSRPEENLILALRLNNAGRGMYGSLAFVQHVAHKYFIKNKNGLCHAFYGANYNFVVT</sequence>
<comment type="caution">
    <text evidence="1">The sequence shown here is derived from an EMBL/GenBank/DDBJ whole genome shotgun (WGS) entry which is preliminary data.</text>
</comment>
<reference evidence="1 2" key="1">
    <citation type="submission" date="2018-01" db="EMBL/GenBank/DDBJ databases">
        <title>Multi-drug resistant Enterobacter species isolated from the International Space Station and comparative genomic analyses with human pathogenic strains.</title>
        <authorList>
            <person name="Singh N.K."/>
            <person name="Bezdan D."/>
            <person name="McIntyre A."/>
            <person name="Sielaff A.C."/>
            <person name="Wheeler K."/>
            <person name="Mason C."/>
            <person name="Venkateswaran K."/>
        </authorList>
    </citation>
    <scope>NUCLEOTIDE SEQUENCE [LARGE SCALE GENOMIC DNA]</scope>
    <source>
        <strain evidence="1 2">IF2SW-P2</strain>
    </source>
</reference>
<evidence type="ECO:0000313" key="2">
    <source>
        <dbReference type="Proteomes" id="UP000236063"/>
    </source>
</evidence>
<dbReference type="EMBL" id="POUR01000001">
    <property type="protein sequence ID" value="PNF66914.1"/>
    <property type="molecule type" value="Genomic_DNA"/>
</dbReference>
<proteinExistence type="predicted"/>
<organism evidence="1 2">
    <name type="scientific">Enterobacter bugandensis</name>
    <dbReference type="NCBI Taxonomy" id="881260"/>
    <lineage>
        <taxon>Bacteria</taxon>
        <taxon>Pseudomonadati</taxon>
        <taxon>Pseudomonadota</taxon>
        <taxon>Gammaproteobacteria</taxon>
        <taxon>Enterobacterales</taxon>
        <taxon>Enterobacteriaceae</taxon>
        <taxon>Enterobacter</taxon>
    </lineage>
</organism>
<gene>
    <name evidence="1" type="ORF">C1167_02705</name>
</gene>
<keyword evidence="2" id="KW-1185">Reference proteome</keyword>